<evidence type="ECO:0000256" key="2">
    <source>
        <dbReference type="SAM" id="Coils"/>
    </source>
</evidence>
<evidence type="ECO:0000313" key="4">
    <source>
        <dbReference type="EMBL" id="CAH2325774.1"/>
    </source>
</evidence>
<keyword evidence="5" id="KW-1185">Reference proteome</keyword>
<protein>
    <recommendedName>
        <fullName evidence="6">L1 transposable element RRM domain-containing protein</fullName>
    </recommendedName>
</protein>
<dbReference type="Gene3D" id="3.30.70.1820">
    <property type="entry name" value="L1 transposable element, RRM domain"/>
    <property type="match status" value="1"/>
</dbReference>
<dbReference type="InterPro" id="IPR004244">
    <property type="entry name" value="Transposase_22"/>
</dbReference>
<gene>
    <name evidence="4" type="ORF">PECUL_23A020744</name>
</gene>
<feature type="compositionally biased region" description="Acidic residues" evidence="3">
    <location>
        <begin position="32"/>
        <end position="42"/>
    </location>
</feature>
<feature type="region of interest" description="Disordered" evidence="3">
    <location>
        <begin position="267"/>
        <end position="293"/>
    </location>
</feature>
<accession>A0AAD1TGM7</accession>
<name>A0AAD1TGM7_PELCU</name>
<feature type="region of interest" description="Disordered" evidence="3">
    <location>
        <begin position="1"/>
        <end position="50"/>
    </location>
</feature>
<proteinExistence type="inferred from homology"/>
<keyword evidence="2" id="KW-0175">Coiled coil</keyword>
<organism evidence="4 5">
    <name type="scientific">Pelobates cultripes</name>
    <name type="common">Western spadefoot toad</name>
    <dbReference type="NCBI Taxonomy" id="61616"/>
    <lineage>
        <taxon>Eukaryota</taxon>
        <taxon>Metazoa</taxon>
        <taxon>Chordata</taxon>
        <taxon>Craniata</taxon>
        <taxon>Vertebrata</taxon>
        <taxon>Euteleostomi</taxon>
        <taxon>Amphibia</taxon>
        <taxon>Batrachia</taxon>
        <taxon>Anura</taxon>
        <taxon>Pelobatoidea</taxon>
        <taxon>Pelobatidae</taxon>
        <taxon>Pelobates</taxon>
    </lineage>
</organism>
<evidence type="ECO:0008006" key="6">
    <source>
        <dbReference type="Google" id="ProtNLM"/>
    </source>
</evidence>
<comment type="similarity">
    <text evidence="1">Belongs to the transposase 22 family.</text>
</comment>
<sequence>MGGGEKKKDQTPSVATIFRTPNTSQRPNDSQLMEEEDSEPDEFIPSSDPTAPLTIGILRGMLHEATSDIKSHVAAEITKQLEGLKADVATLTSKTDQAETRISKLTTTTAEHAQDIAYFHGKIATLEDNMEDLNNRSRRNNIWIRGLPETVTLEQLVPTLKSIFKDIAPDLTSRDLELDRAHRALKPPNLNQATPRDVITCLHHFPAKEKLIQMARHKQPKYKEHHLTFFQDLAPSTLKKRRDLKPLTLALQQHGYDPLCRLTGSTTGAALPCTQTRDRQSPDRQEALISAPT</sequence>
<dbReference type="FunFam" id="3.30.70.1820:FF:000002">
    <property type="entry name" value="LINE-1 retrotransposable element ORF1 protein"/>
    <property type="match status" value="1"/>
</dbReference>
<dbReference type="PANTHER" id="PTHR11505">
    <property type="entry name" value="L1 TRANSPOSABLE ELEMENT-RELATED"/>
    <property type="match status" value="1"/>
</dbReference>
<evidence type="ECO:0000256" key="1">
    <source>
        <dbReference type="ARBA" id="ARBA00061640"/>
    </source>
</evidence>
<dbReference type="EMBL" id="OW240923">
    <property type="protein sequence ID" value="CAH2325774.1"/>
    <property type="molecule type" value="Genomic_DNA"/>
</dbReference>
<dbReference type="Proteomes" id="UP001295444">
    <property type="component" value="Chromosome 12"/>
</dbReference>
<feature type="compositionally biased region" description="Polar residues" evidence="3">
    <location>
        <begin position="11"/>
        <end position="31"/>
    </location>
</feature>
<evidence type="ECO:0000313" key="5">
    <source>
        <dbReference type="Proteomes" id="UP001295444"/>
    </source>
</evidence>
<reference evidence="4" key="1">
    <citation type="submission" date="2022-03" db="EMBL/GenBank/DDBJ databases">
        <authorList>
            <person name="Alioto T."/>
            <person name="Alioto T."/>
            <person name="Gomez Garrido J."/>
        </authorList>
    </citation>
    <scope>NUCLEOTIDE SEQUENCE</scope>
</reference>
<feature type="compositionally biased region" description="Basic and acidic residues" evidence="3">
    <location>
        <begin position="276"/>
        <end position="286"/>
    </location>
</feature>
<dbReference type="AlphaFoldDB" id="A0AAD1TGM7"/>
<feature type="compositionally biased region" description="Basic and acidic residues" evidence="3">
    <location>
        <begin position="1"/>
        <end position="10"/>
    </location>
</feature>
<evidence type="ECO:0000256" key="3">
    <source>
        <dbReference type="SAM" id="MobiDB-lite"/>
    </source>
</evidence>
<feature type="coiled-coil region" evidence="2">
    <location>
        <begin position="74"/>
        <end position="101"/>
    </location>
</feature>